<comment type="caution">
    <text evidence="6">The sequence shown here is derived from an EMBL/GenBank/DDBJ whole genome shotgun (WGS) entry which is preliminary data.</text>
</comment>
<dbReference type="Proteomes" id="UP001283361">
    <property type="component" value="Unassembled WGS sequence"/>
</dbReference>
<gene>
    <name evidence="6" type="ORF">RRG08_052767</name>
</gene>
<keyword evidence="7" id="KW-1185">Reference proteome</keyword>
<dbReference type="AlphaFoldDB" id="A0AAE1B824"/>
<dbReference type="InterPro" id="IPR002049">
    <property type="entry name" value="LE_dom"/>
</dbReference>
<dbReference type="Gene3D" id="2.170.300.10">
    <property type="entry name" value="Tie2 ligand-binding domain superfamily"/>
    <property type="match status" value="1"/>
</dbReference>
<dbReference type="GO" id="GO:0005509">
    <property type="term" value="F:calcium ion binding"/>
    <property type="evidence" value="ECO:0007669"/>
    <property type="project" value="InterPro"/>
</dbReference>
<evidence type="ECO:0000313" key="7">
    <source>
        <dbReference type="Proteomes" id="UP001283361"/>
    </source>
</evidence>
<keyword evidence="3" id="KW-0732">Signal</keyword>
<dbReference type="CDD" id="cd00055">
    <property type="entry name" value="EGF_Lam"/>
    <property type="match status" value="1"/>
</dbReference>
<feature type="domain" description="EGF-like" evidence="4 5">
    <location>
        <begin position="158"/>
        <end position="169"/>
    </location>
</feature>
<dbReference type="SMART" id="SM00181">
    <property type="entry name" value="EGF"/>
    <property type="match status" value="4"/>
</dbReference>
<evidence type="ECO:0000256" key="3">
    <source>
        <dbReference type="SAM" id="SignalP"/>
    </source>
</evidence>
<dbReference type="EMBL" id="JAWDGP010000459">
    <property type="protein sequence ID" value="KAK3800382.1"/>
    <property type="molecule type" value="Genomic_DNA"/>
</dbReference>
<dbReference type="PANTHER" id="PTHR24035:SF109">
    <property type="entry name" value="PROTEIN DRAPER"/>
    <property type="match status" value="1"/>
</dbReference>
<evidence type="ECO:0000313" key="6">
    <source>
        <dbReference type="EMBL" id="KAK3800382.1"/>
    </source>
</evidence>
<dbReference type="InterPro" id="IPR052108">
    <property type="entry name" value="MEGF/SIB"/>
</dbReference>
<dbReference type="InterPro" id="IPR018097">
    <property type="entry name" value="EGF_Ca-bd_CS"/>
</dbReference>
<dbReference type="InterPro" id="IPR009030">
    <property type="entry name" value="Growth_fac_rcpt_cys_sf"/>
</dbReference>
<dbReference type="Pfam" id="PF07645">
    <property type="entry name" value="EGF_CA"/>
    <property type="match status" value="1"/>
</dbReference>
<name>A0AAE1B824_9GAST</name>
<proteinExistence type="predicted"/>
<dbReference type="InterPro" id="IPR049883">
    <property type="entry name" value="NOTCH1_EGF-like"/>
</dbReference>
<dbReference type="PROSITE" id="PS00022">
    <property type="entry name" value="EGF_1"/>
    <property type="match status" value="1"/>
</dbReference>
<dbReference type="Gene3D" id="2.10.25.10">
    <property type="entry name" value="Laminin"/>
    <property type="match status" value="2"/>
</dbReference>
<feature type="chain" id="PRO_5042015946" description="EGF-like domain-containing protein" evidence="3">
    <location>
        <begin position="30"/>
        <end position="258"/>
    </location>
</feature>
<evidence type="ECO:0000256" key="2">
    <source>
        <dbReference type="ARBA" id="ARBA00023157"/>
    </source>
</evidence>
<organism evidence="6 7">
    <name type="scientific">Elysia crispata</name>
    <name type="common">lettuce slug</name>
    <dbReference type="NCBI Taxonomy" id="231223"/>
    <lineage>
        <taxon>Eukaryota</taxon>
        <taxon>Metazoa</taxon>
        <taxon>Spiralia</taxon>
        <taxon>Lophotrochozoa</taxon>
        <taxon>Mollusca</taxon>
        <taxon>Gastropoda</taxon>
        <taxon>Heterobranchia</taxon>
        <taxon>Euthyneura</taxon>
        <taxon>Panpulmonata</taxon>
        <taxon>Sacoglossa</taxon>
        <taxon>Placobranchoidea</taxon>
        <taxon>Plakobranchidae</taxon>
        <taxon>Elysia</taxon>
    </lineage>
</organism>
<accession>A0AAE1B824</accession>
<dbReference type="PROSITE" id="PS01186">
    <property type="entry name" value="EGF_2"/>
    <property type="match status" value="1"/>
</dbReference>
<feature type="signal peptide" evidence="3">
    <location>
        <begin position="1"/>
        <end position="29"/>
    </location>
</feature>
<keyword evidence="2" id="KW-1015">Disulfide bond</keyword>
<dbReference type="PROSITE" id="PS01187">
    <property type="entry name" value="EGF_CA"/>
    <property type="match status" value="1"/>
</dbReference>
<reference evidence="6" key="1">
    <citation type="journal article" date="2023" name="G3 (Bethesda)">
        <title>A reference genome for the long-term kleptoplast-retaining sea slug Elysia crispata morphotype clarki.</title>
        <authorList>
            <person name="Eastman K.E."/>
            <person name="Pendleton A.L."/>
            <person name="Shaikh M.A."/>
            <person name="Suttiyut T."/>
            <person name="Ogas R."/>
            <person name="Tomko P."/>
            <person name="Gavelis G."/>
            <person name="Widhalm J.R."/>
            <person name="Wisecaver J.H."/>
        </authorList>
    </citation>
    <scope>NUCLEOTIDE SEQUENCE</scope>
    <source>
        <strain evidence="6">ECLA1</strain>
    </source>
</reference>
<dbReference type="InterPro" id="IPR000742">
    <property type="entry name" value="EGF"/>
</dbReference>
<dbReference type="PRINTS" id="PR00011">
    <property type="entry name" value="EGFLAMININ"/>
</dbReference>
<sequence>MASSGASTSFQETSFTLAFVLLNLDLVQGQASTQQTCPHMRYGAGCLKTCHCHTRGGASCHPVTGKCRCNSGYTGFQCARDVDECTAFESERLCPNKFQYCKNVFGSYICVCQSGYIQKTRNGTCYPCSAGTAGPGCTRQCQCVKKNTATCSTDIGTCVCKPGWEGLSCERSVDDCAGNPCQGKPCRDTHQGHVCLCPDGQFFVKGKCKNVKVVMFIDRDEIPLLGKKVRLYVLYSLPPEYITSPSNLPDLAYQVHVP</sequence>
<evidence type="ECO:0000259" key="4">
    <source>
        <dbReference type="PROSITE" id="PS00022"/>
    </source>
</evidence>
<evidence type="ECO:0000256" key="1">
    <source>
        <dbReference type="ARBA" id="ARBA00022536"/>
    </source>
</evidence>
<dbReference type="InterPro" id="IPR001881">
    <property type="entry name" value="EGF-like_Ca-bd_dom"/>
</dbReference>
<dbReference type="SUPFAM" id="SSF57184">
    <property type="entry name" value="Growth factor receptor domain"/>
    <property type="match status" value="1"/>
</dbReference>
<protein>
    <recommendedName>
        <fullName evidence="4 5">EGF-like domain-containing protein</fullName>
    </recommendedName>
</protein>
<evidence type="ECO:0000259" key="5">
    <source>
        <dbReference type="PROSITE" id="PS01186"/>
    </source>
</evidence>
<keyword evidence="1" id="KW-0245">EGF-like domain</keyword>
<dbReference type="PANTHER" id="PTHR24035">
    <property type="entry name" value="MULTIPLE EPIDERMAL GROWTH FACTOR-LIKE DOMAINS PROTEIN"/>
    <property type="match status" value="1"/>
</dbReference>
<dbReference type="SMART" id="SM00179">
    <property type="entry name" value="EGF_CA"/>
    <property type="match status" value="2"/>
</dbReference>